<organism evidence="4 5">
    <name type="scientific">Paraoerskovia sediminicola</name>
    <dbReference type="NCBI Taxonomy" id="1138587"/>
    <lineage>
        <taxon>Bacteria</taxon>
        <taxon>Bacillati</taxon>
        <taxon>Actinomycetota</taxon>
        <taxon>Actinomycetes</taxon>
        <taxon>Micrococcales</taxon>
        <taxon>Cellulomonadaceae</taxon>
        <taxon>Paraoerskovia</taxon>
    </lineage>
</organism>
<feature type="domain" description="DUF7927" evidence="3">
    <location>
        <begin position="4"/>
        <end position="127"/>
    </location>
</feature>
<name>A0ABM8G227_9CELL</name>
<dbReference type="InterPro" id="IPR057687">
    <property type="entry name" value="DUF7927"/>
</dbReference>
<evidence type="ECO:0000313" key="4">
    <source>
        <dbReference type="EMBL" id="BDZ42144.1"/>
    </source>
</evidence>
<evidence type="ECO:0000259" key="3">
    <source>
        <dbReference type="Pfam" id="PF25549"/>
    </source>
</evidence>
<dbReference type="Gene3D" id="2.60.40.10">
    <property type="entry name" value="Immunoglobulins"/>
    <property type="match status" value="1"/>
</dbReference>
<feature type="domain" description="DUF7927" evidence="3">
    <location>
        <begin position="426"/>
        <end position="558"/>
    </location>
</feature>
<keyword evidence="2" id="KW-0472">Membrane</keyword>
<sequence>MQALEIVKTSTPDEVLAGGTVEYTVTVTNTGGVDYVAPDLASFTDDLSEVLDDAVYDGDAAADVGSVTVSGDLLAWAGPLPVDGVATITYSVTVNNPLTGDGLLTNAVTGPPESGCVDGTEEGCTTTTPVQALDIVKSKVSPDTVEVLPGEEVTYQVEITNSGQVDYPDVDGERASFEDDLSEVLDDATLDETSIVVDPDVGTPDFTDPTLSWTGPLAVGETVTVTYTVTVNAPLSGDGILANVVTGPPESSCVDPTAPGCFVVLPERALDIEKTASEEAVAPGDTVTYTVTATNLSEVPYTEAFPALVVDDLTGVLDDATLDEGSITVDPESGELDYTEPQITWTGPIPGGESVEISYTVTVDDPITGDGVLANVAFQQPVPPECPDGEICPPPPPPPPPTCPPDGIDPDTGLPCAGTTTPVKGLDIVKSSDADPDGTEVAEGDVVEYSVEVTNTGTYAYTDADPAVITDDLSDVLDDASYNDDATVTPDQGAVSVDGSTLTWSGPLDPGDTVTITYSVTIGEAGSGDGTVRNVVTGPPESTCVPDSADETEGCTTTAVVPPPAPAPPTTAPTPPPTTPPAPPGPGGPAGPPGPSGPGSLPMTGAELASLGGLALLLLLGGAAVTLGAGRVRRLTRA</sequence>
<protein>
    <recommendedName>
        <fullName evidence="3">DUF7927 domain-containing protein</fullName>
    </recommendedName>
</protein>
<accession>A0ABM8G227</accession>
<keyword evidence="2" id="KW-0812">Transmembrane</keyword>
<feature type="region of interest" description="Disordered" evidence="1">
    <location>
        <begin position="524"/>
        <end position="604"/>
    </location>
</feature>
<dbReference type="Proteomes" id="UP001321475">
    <property type="component" value="Chromosome"/>
</dbReference>
<feature type="compositionally biased region" description="Pro residues" evidence="1">
    <location>
        <begin position="389"/>
        <end position="404"/>
    </location>
</feature>
<keyword evidence="2" id="KW-1133">Transmembrane helix</keyword>
<dbReference type="EMBL" id="AP027729">
    <property type="protein sequence ID" value="BDZ42144.1"/>
    <property type="molecule type" value="Genomic_DNA"/>
</dbReference>
<evidence type="ECO:0000256" key="2">
    <source>
        <dbReference type="SAM" id="Phobius"/>
    </source>
</evidence>
<evidence type="ECO:0000313" key="5">
    <source>
        <dbReference type="Proteomes" id="UP001321475"/>
    </source>
</evidence>
<feature type="compositionally biased region" description="Pro residues" evidence="1">
    <location>
        <begin position="561"/>
        <end position="596"/>
    </location>
</feature>
<dbReference type="NCBIfam" id="TIGR01451">
    <property type="entry name" value="B_ant_repeat"/>
    <property type="match status" value="1"/>
</dbReference>
<dbReference type="InterPro" id="IPR051172">
    <property type="entry name" value="Chlamydia_OmcB"/>
</dbReference>
<feature type="transmembrane region" description="Helical" evidence="2">
    <location>
        <begin position="608"/>
        <end position="629"/>
    </location>
</feature>
<reference evidence="5" key="1">
    <citation type="journal article" date="2019" name="Int. J. Syst. Evol. Microbiol.">
        <title>The Global Catalogue of Microorganisms (GCM) 10K type strain sequencing project: providing services to taxonomists for standard genome sequencing and annotation.</title>
        <authorList>
            <consortium name="The Broad Institute Genomics Platform"/>
            <consortium name="The Broad Institute Genome Sequencing Center for Infectious Disease"/>
            <person name="Wu L."/>
            <person name="Ma J."/>
        </authorList>
    </citation>
    <scope>NUCLEOTIDE SEQUENCE [LARGE SCALE GENOMIC DNA]</scope>
    <source>
        <strain evidence="5">NBRC 108565</strain>
    </source>
</reference>
<feature type="region of interest" description="Disordered" evidence="1">
    <location>
        <begin position="389"/>
        <end position="422"/>
    </location>
</feature>
<keyword evidence="5" id="KW-1185">Reference proteome</keyword>
<dbReference type="InterPro" id="IPR047589">
    <property type="entry name" value="DUF11_rpt"/>
</dbReference>
<proteinExistence type="predicted"/>
<dbReference type="Gene3D" id="2.60.40.740">
    <property type="match status" value="1"/>
</dbReference>
<gene>
    <name evidence="4" type="ORF">GCM10025865_14430</name>
</gene>
<feature type="domain" description="DUF7927" evidence="3">
    <location>
        <begin position="133"/>
        <end position="259"/>
    </location>
</feature>
<dbReference type="PANTHER" id="PTHR34819">
    <property type="entry name" value="LARGE CYSTEINE-RICH PERIPLASMIC PROTEIN OMCB"/>
    <property type="match status" value="1"/>
</dbReference>
<dbReference type="Pfam" id="PF25549">
    <property type="entry name" value="DUF7927"/>
    <property type="match status" value="4"/>
</dbReference>
<dbReference type="RefSeq" id="WP_286219165.1">
    <property type="nucleotide sequence ID" value="NZ_AP027729.1"/>
</dbReference>
<feature type="domain" description="DUF7927" evidence="3">
    <location>
        <begin position="271"/>
        <end position="396"/>
    </location>
</feature>
<evidence type="ECO:0000256" key="1">
    <source>
        <dbReference type="SAM" id="MobiDB-lite"/>
    </source>
</evidence>
<dbReference type="InterPro" id="IPR013783">
    <property type="entry name" value="Ig-like_fold"/>
</dbReference>